<comment type="caution">
    <text evidence="2">The sequence shown here is derived from an EMBL/GenBank/DDBJ whole genome shotgun (WGS) entry which is preliminary data.</text>
</comment>
<proteinExistence type="predicted"/>
<dbReference type="OrthoDB" id="2559662at2759"/>
<evidence type="ECO:0000313" key="2">
    <source>
        <dbReference type="EMBL" id="KAF7362972.1"/>
    </source>
</evidence>
<name>A0A8H6YPW6_9AGAR</name>
<keyword evidence="3" id="KW-1185">Reference proteome</keyword>
<organism evidence="2 3">
    <name type="scientific">Mycena venus</name>
    <dbReference type="NCBI Taxonomy" id="2733690"/>
    <lineage>
        <taxon>Eukaryota</taxon>
        <taxon>Fungi</taxon>
        <taxon>Dikarya</taxon>
        <taxon>Basidiomycota</taxon>
        <taxon>Agaricomycotina</taxon>
        <taxon>Agaricomycetes</taxon>
        <taxon>Agaricomycetidae</taxon>
        <taxon>Agaricales</taxon>
        <taxon>Marasmiineae</taxon>
        <taxon>Mycenaceae</taxon>
        <taxon>Mycena</taxon>
    </lineage>
</organism>
<feature type="region of interest" description="Disordered" evidence="1">
    <location>
        <begin position="61"/>
        <end position="89"/>
    </location>
</feature>
<evidence type="ECO:0000313" key="3">
    <source>
        <dbReference type="Proteomes" id="UP000620124"/>
    </source>
</evidence>
<accession>A0A8H6YPW6</accession>
<evidence type="ECO:0000256" key="1">
    <source>
        <dbReference type="SAM" id="MobiDB-lite"/>
    </source>
</evidence>
<reference evidence="2" key="1">
    <citation type="submission" date="2020-05" db="EMBL/GenBank/DDBJ databases">
        <title>Mycena genomes resolve the evolution of fungal bioluminescence.</title>
        <authorList>
            <person name="Tsai I.J."/>
        </authorList>
    </citation>
    <scope>NUCLEOTIDE SEQUENCE</scope>
    <source>
        <strain evidence="2">CCC161011</strain>
    </source>
</reference>
<dbReference type="Gene3D" id="3.40.50.11350">
    <property type="match status" value="1"/>
</dbReference>
<dbReference type="AlphaFoldDB" id="A0A8H6YPW6"/>
<dbReference type="EMBL" id="JACAZI010000004">
    <property type="protein sequence ID" value="KAF7362972.1"/>
    <property type="molecule type" value="Genomic_DNA"/>
</dbReference>
<protein>
    <submittedName>
        <fullName evidence="2">Uncharacterized protein</fullName>
    </submittedName>
</protein>
<sequence>MRDTYERAHSGRIRRIMVASSSPSRPRAPKEDGGRAVCENRTSASIRLNFSILQLQRRASARLRQPTVDRCRSAPPASTTGPEERRGLHQRALGSSIAGRARMHARTPGLFPAHFAEQRPPTLNARSERVYVAPAAPGKRYVLPGALLARQLQGLKKSGCAPGLSRAPGKSLPDEQRAWIADLKGTLRRDEWPVAASPALLLDAEQRHASMAMDMEIAHRAAVFVGNGEMLVKTVYECLHDKRHLITIRFT</sequence>
<gene>
    <name evidence="2" type="ORF">MVEN_00648800</name>
</gene>
<dbReference type="Proteomes" id="UP000620124">
    <property type="component" value="Unassembled WGS sequence"/>
</dbReference>